<dbReference type="Pfam" id="PF22785">
    <property type="entry name" value="Tc-R-P"/>
    <property type="match status" value="1"/>
</dbReference>
<dbReference type="InterPro" id="IPR003595">
    <property type="entry name" value="Tyr_Pase_cat"/>
</dbReference>
<dbReference type="PANTHER" id="PTHR23339">
    <property type="entry name" value="TYROSINE SPECIFIC PROTEIN PHOSPHATASE AND DUAL SPECIFICITY PROTEIN PHOSPHATASE"/>
    <property type="match status" value="1"/>
</dbReference>
<feature type="domain" description="Tyrosine specific protein phosphatases" evidence="1">
    <location>
        <begin position="140"/>
        <end position="191"/>
    </location>
</feature>
<evidence type="ECO:0000259" key="1">
    <source>
        <dbReference type="PROSITE" id="PS50056"/>
    </source>
</evidence>
<dbReference type="InterPro" id="IPR016130">
    <property type="entry name" value="Tyr_Pase_AS"/>
</dbReference>
<dbReference type="Proteomes" id="UP000036681">
    <property type="component" value="Unplaced"/>
</dbReference>
<dbReference type="SUPFAM" id="SSF52799">
    <property type="entry name" value="(Phosphotyrosine protein) phosphatases II"/>
    <property type="match status" value="1"/>
</dbReference>
<organism evidence="2 3">
    <name type="scientific">Ascaris lumbricoides</name>
    <name type="common">Giant roundworm</name>
    <dbReference type="NCBI Taxonomy" id="6252"/>
    <lineage>
        <taxon>Eukaryota</taxon>
        <taxon>Metazoa</taxon>
        <taxon>Ecdysozoa</taxon>
        <taxon>Nematoda</taxon>
        <taxon>Chromadorea</taxon>
        <taxon>Rhabditida</taxon>
        <taxon>Spirurina</taxon>
        <taxon>Ascaridomorpha</taxon>
        <taxon>Ascaridoidea</taxon>
        <taxon>Ascarididae</taxon>
        <taxon>Ascaris</taxon>
    </lineage>
</organism>
<dbReference type="PROSITE" id="PS50056">
    <property type="entry name" value="TYR_PHOSPHATASE_2"/>
    <property type="match status" value="1"/>
</dbReference>
<protein>
    <submittedName>
        <fullName evidence="3">Tyrosine specific protein phosphatases domain-containing protein</fullName>
    </submittedName>
</protein>
<dbReference type="PROSITE" id="PS00383">
    <property type="entry name" value="TYR_PHOSPHATASE_1"/>
    <property type="match status" value="1"/>
</dbReference>
<dbReference type="AlphaFoldDB" id="A0A9J2NZ97"/>
<dbReference type="InterPro" id="IPR050561">
    <property type="entry name" value="PTP"/>
</dbReference>
<keyword evidence="2" id="KW-1185">Reference proteome</keyword>
<sequence length="345" mass="39399">MIRRLIARFRYGCFVYYLPKITVKTAYSAVRSGIIRLTPDSVQCKLYCRGVNCKYCSCKSWKSNQQAIRGIYSSWFVCDHVVFFFARENSHDLFRTVGEHAFCGPALLPSGFTYDPEVLMENKIYFYNFNWPDFGVLGLQLLLDVVKVMDFSINEGNVAVHCHAGLGRTGVVIASYLVWRYHLSADEAINYRDCDQFAFPDLFSVLVILRLSIVRNCFQLLLRINSEFKTPYRSNSVQSPAQVELVKTFWSFLLNDARVIPTEGTLSLCDYLQLQEKVLCNSEARRYNHIPKVVHLIGAVLLESIFSQPDPSNMQSQCFTTALQPSKLHCVIGGGESSKYFGLER</sequence>
<accession>A0A9J2NZ97</accession>
<dbReference type="SMART" id="SM00404">
    <property type="entry name" value="PTPc_motif"/>
    <property type="match status" value="1"/>
</dbReference>
<evidence type="ECO:0000313" key="2">
    <source>
        <dbReference type="Proteomes" id="UP000036681"/>
    </source>
</evidence>
<dbReference type="WBParaSite" id="ALUE_0000288001-mRNA-1">
    <property type="protein sequence ID" value="ALUE_0000288001-mRNA-1"/>
    <property type="gene ID" value="ALUE_0000288001"/>
</dbReference>
<name>A0A9J2NZ97_ASCLU</name>
<dbReference type="InterPro" id="IPR000387">
    <property type="entry name" value="Tyr_Pase_dom"/>
</dbReference>
<evidence type="ECO:0000313" key="3">
    <source>
        <dbReference type="WBParaSite" id="ALUE_0000288001-mRNA-1"/>
    </source>
</evidence>
<dbReference type="InterPro" id="IPR029021">
    <property type="entry name" value="Prot-tyrosine_phosphatase-like"/>
</dbReference>
<reference evidence="3" key="1">
    <citation type="submission" date="2023-03" db="UniProtKB">
        <authorList>
            <consortium name="WormBaseParasite"/>
        </authorList>
    </citation>
    <scope>IDENTIFICATION</scope>
</reference>
<proteinExistence type="predicted"/>
<dbReference type="Gene3D" id="3.90.190.10">
    <property type="entry name" value="Protein tyrosine phosphatase superfamily"/>
    <property type="match status" value="1"/>
</dbReference>